<gene>
    <name evidence="2" type="ORF">MONAX_5E037903</name>
</gene>
<proteinExistence type="predicted"/>
<name>A0A5E4BR52_MARMO</name>
<keyword evidence="3" id="KW-1185">Reference proteome</keyword>
<feature type="region of interest" description="Disordered" evidence="1">
    <location>
        <begin position="1"/>
        <end position="50"/>
    </location>
</feature>
<accession>A0A5E4BR52</accession>
<dbReference type="EMBL" id="CABDUW010000542">
    <property type="protein sequence ID" value="VTJ71162.1"/>
    <property type="molecule type" value="Genomic_DNA"/>
</dbReference>
<sequence>MSSADVEQERGCAGPRAGAKQVTAAAPGPASCSKTSAESPAQHPSRKDQWLKDLWRDQQPLLTESTCTRSDSAFLLEKQLAPLLEGHGSSFEP</sequence>
<organism evidence="2 3">
    <name type="scientific">Marmota monax</name>
    <name type="common">Woodchuck</name>
    <dbReference type="NCBI Taxonomy" id="9995"/>
    <lineage>
        <taxon>Eukaryota</taxon>
        <taxon>Metazoa</taxon>
        <taxon>Chordata</taxon>
        <taxon>Craniata</taxon>
        <taxon>Vertebrata</taxon>
        <taxon>Euteleostomi</taxon>
        <taxon>Mammalia</taxon>
        <taxon>Eutheria</taxon>
        <taxon>Euarchontoglires</taxon>
        <taxon>Glires</taxon>
        <taxon>Rodentia</taxon>
        <taxon>Sciuromorpha</taxon>
        <taxon>Sciuridae</taxon>
        <taxon>Xerinae</taxon>
        <taxon>Marmotini</taxon>
        <taxon>Marmota</taxon>
    </lineage>
</organism>
<dbReference type="Proteomes" id="UP000335636">
    <property type="component" value="Unassembled WGS sequence"/>
</dbReference>
<comment type="caution">
    <text evidence="2">The sequence shown here is derived from an EMBL/GenBank/DDBJ whole genome shotgun (WGS) entry which is preliminary data.</text>
</comment>
<evidence type="ECO:0000256" key="1">
    <source>
        <dbReference type="SAM" id="MobiDB-lite"/>
    </source>
</evidence>
<reference evidence="2" key="1">
    <citation type="submission" date="2019-04" db="EMBL/GenBank/DDBJ databases">
        <authorList>
            <person name="Alioto T."/>
            <person name="Alioto T."/>
        </authorList>
    </citation>
    <scope>NUCLEOTIDE SEQUENCE [LARGE SCALE GENOMIC DNA]</scope>
</reference>
<dbReference type="AlphaFoldDB" id="A0A5E4BR52"/>
<protein>
    <submittedName>
        <fullName evidence="2">Uncharacterized protein</fullName>
    </submittedName>
</protein>
<evidence type="ECO:0000313" key="2">
    <source>
        <dbReference type="EMBL" id="VTJ71162.1"/>
    </source>
</evidence>
<evidence type="ECO:0000313" key="3">
    <source>
        <dbReference type="Proteomes" id="UP000335636"/>
    </source>
</evidence>